<accession>A0A6A5U3F9</accession>
<keyword evidence="3" id="KW-1185">Reference proteome</keyword>
<evidence type="ECO:0000313" key="3">
    <source>
        <dbReference type="Proteomes" id="UP000800035"/>
    </source>
</evidence>
<feature type="region of interest" description="Disordered" evidence="1">
    <location>
        <begin position="1"/>
        <end position="139"/>
    </location>
</feature>
<organism evidence="2 3">
    <name type="scientific">Byssothecium circinans</name>
    <dbReference type="NCBI Taxonomy" id="147558"/>
    <lineage>
        <taxon>Eukaryota</taxon>
        <taxon>Fungi</taxon>
        <taxon>Dikarya</taxon>
        <taxon>Ascomycota</taxon>
        <taxon>Pezizomycotina</taxon>
        <taxon>Dothideomycetes</taxon>
        <taxon>Pleosporomycetidae</taxon>
        <taxon>Pleosporales</taxon>
        <taxon>Massarineae</taxon>
        <taxon>Massarinaceae</taxon>
        <taxon>Byssothecium</taxon>
    </lineage>
</organism>
<sequence>MATRIRPHTPSHSPTRSPTRPQSSYSIASSKIRCVTPSPDSLSEALERGFADSGTPQHHSGGSQWDFDGGEDRGTRPLTAEHTTTTTPPHANNVNVNANDNNDNGSGSSTIVPRTLATATTPPSRIPKPSTSVHKAPGQKLNLNLNLARKNAHRVSPTKGTPIHTHPTAMSSSNEPPTPPPIPHPRKHTPLRSTATLVDDSVPPPMTTAEVPSWKDRVSSWHATNATLEFEERRTLYHRAKALAMLEGRDFTIVPEYESEDEMEEEAGKAAALSMLGALYGAKGLVEPKKMAVEPKKMVVSKKEIFQPKKTVEPKKIEVPKKKEWKFSEKAQKLRTKASRKLARESWGSSGDDGDDDSSAVVPVRALKTMPSARGRLRSDEAGAAGPRMIEGPNAPTANDAMMTTAPKTGNGSSGWGHYRSHGSKPKLYKPFTASDPFSTTFVDRAQVAEYGSTGMPPVSLPSRPLGHSRTPYQATPQDYQHHSMSDRNSGSPTPASSGRFQRYPDMERHASDMTAVESSPTYGLFPPLRQSSDPTFPPSQRQRSNTTATATVPAPRKVSNGPIFTTPGRDEMERKKGTLQFFREFDGPFGTATGMDELEEGRKRVSDPKNKKEKQEGKKAEKENKKKSGGADGEKRHKQCPVM</sequence>
<name>A0A6A5U3F9_9PLEO</name>
<evidence type="ECO:0000256" key="1">
    <source>
        <dbReference type="SAM" id="MobiDB-lite"/>
    </source>
</evidence>
<protein>
    <submittedName>
        <fullName evidence="2">Uncharacterized protein</fullName>
    </submittedName>
</protein>
<proteinExistence type="predicted"/>
<feature type="compositionally biased region" description="Low complexity" evidence="1">
    <location>
        <begin position="10"/>
        <end position="24"/>
    </location>
</feature>
<feature type="compositionally biased region" description="Polar residues" evidence="1">
    <location>
        <begin position="487"/>
        <end position="500"/>
    </location>
</feature>
<reference evidence="2" key="1">
    <citation type="journal article" date="2020" name="Stud. Mycol.">
        <title>101 Dothideomycetes genomes: a test case for predicting lifestyles and emergence of pathogens.</title>
        <authorList>
            <person name="Haridas S."/>
            <person name="Albert R."/>
            <person name="Binder M."/>
            <person name="Bloem J."/>
            <person name="Labutti K."/>
            <person name="Salamov A."/>
            <person name="Andreopoulos B."/>
            <person name="Baker S."/>
            <person name="Barry K."/>
            <person name="Bills G."/>
            <person name="Bluhm B."/>
            <person name="Cannon C."/>
            <person name="Castanera R."/>
            <person name="Culley D."/>
            <person name="Daum C."/>
            <person name="Ezra D."/>
            <person name="Gonzalez J."/>
            <person name="Henrissat B."/>
            <person name="Kuo A."/>
            <person name="Liang C."/>
            <person name="Lipzen A."/>
            <person name="Lutzoni F."/>
            <person name="Magnuson J."/>
            <person name="Mondo S."/>
            <person name="Nolan M."/>
            <person name="Ohm R."/>
            <person name="Pangilinan J."/>
            <person name="Park H.-J."/>
            <person name="Ramirez L."/>
            <person name="Alfaro M."/>
            <person name="Sun H."/>
            <person name="Tritt A."/>
            <person name="Yoshinaga Y."/>
            <person name="Zwiers L.-H."/>
            <person name="Turgeon B."/>
            <person name="Goodwin S."/>
            <person name="Spatafora J."/>
            <person name="Crous P."/>
            <person name="Grigoriev I."/>
        </authorList>
    </citation>
    <scope>NUCLEOTIDE SEQUENCE</scope>
    <source>
        <strain evidence="2">CBS 675.92</strain>
    </source>
</reference>
<feature type="region of interest" description="Disordered" evidence="1">
    <location>
        <begin position="452"/>
        <end position="644"/>
    </location>
</feature>
<feature type="compositionally biased region" description="Basic and acidic residues" evidence="1">
    <location>
        <begin position="601"/>
        <end position="627"/>
    </location>
</feature>
<dbReference type="EMBL" id="ML976987">
    <property type="protein sequence ID" value="KAF1958372.1"/>
    <property type="molecule type" value="Genomic_DNA"/>
</dbReference>
<feature type="compositionally biased region" description="Polar residues" evidence="1">
    <location>
        <begin position="105"/>
        <end position="133"/>
    </location>
</feature>
<dbReference type="Proteomes" id="UP000800035">
    <property type="component" value="Unassembled WGS sequence"/>
</dbReference>
<feature type="compositionally biased region" description="Polar residues" evidence="1">
    <location>
        <begin position="530"/>
        <end position="551"/>
    </location>
</feature>
<evidence type="ECO:0000313" key="2">
    <source>
        <dbReference type="EMBL" id="KAF1958372.1"/>
    </source>
</evidence>
<dbReference type="AlphaFoldDB" id="A0A6A5U3F9"/>
<feature type="region of interest" description="Disordered" evidence="1">
    <location>
        <begin position="153"/>
        <end position="190"/>
    </location>
</feature>
<gene>
    <name evidence="2" type="ORF">CC80DRAFT_534135</name>
</gene>
<feature type="compositionally biased region" description="Basic and acidic residues" evidence="1">
    <location>
        <begin position="503"/>
        <end position="512"/>
    </location>
</feature>
<dbReference type="OrthoDB" id="3801471at2759"/>
<feature type="compositionally biased region" description="Low complexity" evidence="1">
    <location>
        <begin position="82"/>
        <end position="104"/>
    </location>
</feature>
<feature type="compositionally biased region" description="Polar residues" evidence="1">
    <location>
        <begin position="54"/>
        <end position="63"/>
    </location>
</feature>
<feature type="region of interest" description="Disordered" evidence="1">
    <location>
        <begin position="327"/>
        <end position="424"/>
    </location>
</feature>